<dbReference type="RefSeq" id="WP_248654460.1">
    <property type="nucleotide sequence ID" value="NZ_CP096658.1"/>
</dbReference>
<keyword evidence="2" id="KW-1133">Transmembrane helix</keyword>
<gene>
    <name evidence="3" type="ORF">M0R88_16205</name>
</gene>
<sequence>MPPHQVSGTITDQNGDAVSGVSVEIVYDGTVINQTTTDSDGYYEFKVPDPNDDKSGETLSFVVDGDDTGKQVTWSSPESSRVDFTVETDTGGTSTPDDGSDDDSDNDDSNNHDSDNDGSSGSPGAGSGGNQNDQNDSSETQDTVDEDLDSTTEGAKNDDESSETKTATVEPTEETAVDTTTDEPASTESTTTTEGGDGGIPGFGIGVALVAGALLVVRRSA</sequence>
<name>A0A8U0IGD1_9EURY</name>
<proteinExistence type="predicted"/>
<dbReference type="AlphaFoldDB" id="A0A8U0IGD1"/>
<keyword evidence="3" id="KW-0121">Carboxypeptidase</keyword>
<dbReference type="Proteomes" id="UP000830434">
    <property type="component" value="Chromosome"/>
</dbReference>
<feature type="compositionally biased region" description="Low complexity" evidence="1">
    <location>
        <begin position="88"/>
        <end position="97"/>
    </location>
</feature>
<dbReference type="SUPFAM" id="SSF49464">
    <property type="entry name" value="Carboxypeptidase regulatory domain-like"/>
    <property type="match status" value="1"/>
</dbReference>
<dbReference type="GO" id="GO:0004180">
    <property type="term" value="F:carboxypeptidase activity"/>
    <property type="evidence" value="ECO:0007669"/>
    <property type="project" value="UniProtKB-KW"/>
</dbReference>
<keyword evidence="2" id="KW-0812">Transmembrane</keyword>
<dbReference type="InterPro" id="IPR008969">
    <property type="entry name" value="CarboxyPept-like_regulatory"/>
</dbReference>
<keyword evidence="3" id="KW-0378">Hydrolase</keyword>
<feature type="region of interest" description="Disordered" evidence="1">
    <location>
        <begin position="34"/>
        <end position="204"/>
    </location>
</feature>
<dbReference type="Gene3D" id="2.60.40.1120">
    <property type="entry name" value="Carboxypeptidase-like, regulatory domain"/>
    <property type="match status" value="1"/>
</dbReference>
<feature type="compositionally biased region" description="Low complexity" evidence="1">
    <location>
        <begin position="177"/>
        <end position="194"/>
    </location>
</feature>
<feature type="compositionally biased region" description="Polar residues" evidence="1">
    <location>
        <begin position="131"/>
        <end position="141"/>
    </location>
</feature>
<evidence type="ECO:0000313" key="4">
    <source>
        <dbReference type="Proteomes" id="UP000830434"/>
    </source>
</evidence>
<organism evidence="3 4">
    <name type="scientific">Halorussus gelatinilyticus</name>
    <dbReference type="NCBI Taxonomy" id="2937524"/>
    <lineage>
        <taxon>Archaea</taxon>
        <taxon>Methanobacteriati</taxon>
        <taxon>Methanobacteriota</taxon>
        <taxon>Stenosarchaea group</taxon>
        <taxon>Halobacteria</taxon>
        <taxon>Halobacteriales</taxon>
        <taxon>Haladaptataceae</taxon>
        <taxon>Halorussus</taxon>
    </lineage>
</organism>
<evidence type="ECO:0000256" key="2">
    <source>
        <dbReference type="SAM" id="Phobius"/>
    </source>
</evidence>
<keyword evidence="3" id="KW-0645">Protease</keyword>
<dbReference type="GeneID" id="72191430"/>
<dbReference type="Pfam" id="PF13620">
    <property type="entry name" value="CarboxypepD_reg"/>
    <property type="match status" value="1"/>
</dbReference>
<evidence type="ECO:0000256" key="1">
    <source>
        <dbReference type="SAM" id="MobiDB-lite"/>
    </source>
</evidence>
<dbReference type="EMBL" id="CP096658">
    <property type="protein sequence ID" value="UPW00043.1"/>
    <property type="molecule type" value="Genomic_DNA"/>
</dbReference>
<feature type="compositionally biased region" description="Polar residues" evidence="1">
    <location>
        <begin position="70"/>
        <end position="79"/>
    </location>
</feature>
<feature type="compositionally biased region" description="Gly residues" evidence="1">
    <location>
        <begin position="195"/>
        <end position="204"/>
    </location>
</feature>
<keyword evidence="2" id="KW-0472">Membrane</keyword>
<feature type="transmembrane region" description="Helical" evidence="2">
    <location>
        <begin position="198"/>
        <end position="217"/>
    </location>
</feature>
<accession>A0A8U0IGD1</accession>
<evidence type="ECO:0000313" key="3">
    <source>
        <dbReference type="EMBL" id="UPW00043.1"/>
    </source>
</evidence>
<feature type="compositionally biased region" description="Acidic residues" evidence="1">
    <location>
        <begin position="98"/>
        <end position="108"/>
    </location>
</feature>
<reference evidence="3" key="1">
    <citation type="submission" date="2022-04" db="EMBL/GenBank/DDBJ databases">
        <title>Diverse halophilic archaea isolated from saline environments.</title>
        <authorList>
            <person name="Cui H.-L."/>
        </authorList>
    </citation>
    <scope>NUCLEOTIDE SEQUENCE</scope>
    <source>
        <strain evidence="3">XZYJT40</strain>
    </source>
</reference>
<feature type="compositionally biased region" description="Basic and acidic residues" evidence="1">
    <location>
        <begin position="46"/>
        <end position="56"/>
    </location>
</feature>
<protein>
    <submittedName>
        <fullName evidence="3">Carboxypeptidase-like regulatory domain-containing protein</fullName>
    </submittedName>
</protein>
<keyword evidence="4" id="KW-1185">Reference proteome</keyword>
<dbReference type="KEGG" id="haxz:M0R88_16205"/>